<keyword evidence="9 12" id="KW-0472">Membrane</keyword>
<proteinExistence type="inferred from homology"/>
<dbReference type="Pfam" id="PF01036">
    <property type="entry name" value="Bac_rhodopsin"/>
    <property type="match status" value="1"/>
</dbReference>
<sequence>MSLYNNDKPMVQIPPPSIGLIPTQPSPELTKDIAKGQNNDTNKDSIIDTKKNPVSEYIKFSFMITNILLLTTATLTLIEALRTNIPSVRHVLNLETCISLVAGYFYSVFLAQIQESEKQDKPINWADITKTRYVDWSITTPLMLIALCVVLSMESKTPVKLHTLLQVIGLNYAMLFTGFMGEIGVLTKSLACFVGFIPFCIMFYLVFIHFVRNNASFSNSFLYYFYLVIWSLYGVVYMLPENIKNITMNILDCIAKCLIGNGLFIYYSGIIKGW</sequence>
<dbReference type="AlphaFoldDB" id="A0A6C0ASL6"/>
<dbReference type="EMBL" id="MN740803">
    <property type="protein sequence ID" value="QHS82483.1"/>
    <property type="molecule type" value="Genomic_DNA"/>
</dbReference>
<name>A0A6C0ASL6_9ZZZZ</name>
<feature type="transmembrane region" description="Helical" evidence="12">
    <location>
        <begin position="90"/>
        <end position="113"/>
    </location>
</feature>
<evidence type="ECO:0000313" key="13">
    <source>
        <dbReference type="EMBL" id="QHS82483.1"/>
    </source>
</evidence>
<evidence type="ECO:0000256" key="8">
    <source>
        <dbReference type="ARBA" id="ARBA00022991"/>
    </source>
</evidence>
<feature type="transmembrane region" description="Helical" evidence="12">
    <location>
        <begin position="60"/>
        <end position="78"/>
    </location>
</feature>
<keyword evidence="6" id="KW-0681">Retinal protein</keyword>
<keyword evidence="3" id="KW-0600">Photoreceptor protein</keyword>
<feature type="transmembrane region" description="Helical" evidence="12">
    <location>
        <begin position="190"/>
        <end position="211"/>
    </location>
</feature>
<evidence type="ECO:0000256" key="1">
    <source>
        <dbReference type="ARBA" id="ARBA00004141"/>
    </source>
</evidence>
<keyword evidence="4" id="KW-0716">Sensory transduction</keyword>
<evidence type="ECO:0000256" key="12">
    <source>
        <dbReference type="SAM" id="Phobius"/>
    </source>
</evidence>
<evidence type="ECO:0000256" key="6">
    <source>
        <dbReference type="ARBA" id="ARBA00022925"/>
    </source>
</evidence>
<keyword evidence="7 12" id="KW-1133">Transmembrane helix</keyword>
<dbReference type="GO" id="GO:0007602">
    <property type="term" value="P:phototransduction"/>
    <property type="evidence" value="ECO:0007669"/>
    <property type="project" value="UniProtKB-KW"/>
</dbReference>
<accession>A0A6C0ASL6</accession>
<evidence type="ECO:0000256" key="11">
    <source>
        <dbReference type="SAM" id="MobiDB-lite"/>
    </source>
</evidence>
<dbReference type="PROSITE" id="PS00950">
    <property type="entry name" value="BACTERIAL_OPSIN_1"/>
    <property type="match status" value="1"/>
</dbReference>
<keyword evidence="10" id="KW-0675">Receptor</keyword>
<dbReference type="GO" id="GO:0009881">
    <property type="term" value="F:photoreceptor activity"/>
    <property type="evidence" value="ECO:0007669"/>
    <property type="project" value="UniProtKB-KW"/>
</dbReference>
<evidence type="ECO:0000256" key="2">
    <source>
        <dbReference type="ARBA" id="ARBA00008130"/>
    </source>
</evidence>
<dbReference type="Gene3D" id="1.20.1070.10">
    <property type="entry name" value="Rhodopsin 7-helix transmembrane proteins"/>
    <property type="match status" value="1"/>
</dbReference>
<evidence type="ECO:0000256" key="4">
    <source>
        <dbReference type="ARBA" id="ARBA00022606"/>
    </source>
</evidence>
<feature type="transmembrane region" description="Helical" evidence="12">
    <location>
        <begin position="133"/>
        <end position="152"/>
    </location>
</feature>
<organism evidence="13">
    <name type="scientific">viral metagenome</name>
    <dbReference type="NCBI Taxonomy" id="1070528"/>
    <lineage>
        <taxon>unclassified sequences</taxon>
        <taxon>metagenomes</taxon>
        <taxon>organismal metagenomes</taxon>
    </lineage>
</organism>
<dbReference type="InterPro" id="IPR001425">
    <property type="entry name" value="Arc/bac/fun_rhodopsins"/>
</dbReference>
<keyword evidence="8" id="KW-0157">Chromophore</keyword>
<evidence type="ECO:0000256" key="5">
    <source>
        <dbReference type="ARBA" id="ARBA00022692"/>
    </source>
</evidence>
<comment type="similarity">
    <text evidence="2">Belongs to the archaeal/bacterial/fungal opsin family.</text>
</comment>
<dbReference type="InterPro" id="IPR018229">
    <property type="entry name" value="Rhodopsin_retinal_BS"/>
</dbReference>
<evidence type="ECO:0000256" key="7">
    <source>
        <dbReference type="ARBA" id="ARBA00022989"/>
    </source>
</evidence>
<feature type="transmembrane region" description="Helical" evidence="12">
    <location>
        <begin position="223"/>
        <end position="240"/>
    </location>
</feature>
<evidence type="ECO:0000256" key="3">
    <source>
        <dbReference type="ARBA" id="ARBA00022543"/>
    </source>
</evidence>
<evidence type="ECO:0000256" key="9">
    <source>
        <dbReference type="ARBA" id="ARBA00023136"/>
    </source>
</evidence>
<reference evidence="13" key="1">
    <citation type="journal article" date="2020" name="Nature">
        <title>Giant virus diversity and host interactions through global metagenomics.</title>
        <authorList>
            <person name="Schulz F."/>
            <person name="Roux S."/>
            <person name="Paez-Espino D."/>
            <person name="Jungbluth S."/>
            <person name="Walsh D.A."/>
            <person name="Denef V.J."/>
            <person name="McMahon K.D."/>
            <person name="Konstantinidis K.T."/>
            <person name="Eloe-Fadrosh E.A."/>
            <person name="Kyrpides N.C."/>
            <person name="Woyke T."/>
        </authorList>
    </citation>
    <scope>NUCLEOTIDE SEQUENCE</scope>
    <source>
        <strain evidence="13">GVMAG-S-1101171-111</strain>
    </source>
</reference>
<evidence type="ECO:0000256" key="10">
    <source>
        <dbReference type="ARBA" id="ARBA00023170"/>
    </source>
</evidence>
<dbReference type="SMART" id="SM01021">
    <property type="entry name" value="Bac_rhodopsin"/>
    <property type="match status" value="1"/>
</dbReference>
<dbReference type="SUPFAM" id="SSF81321">
    <property type="entry name" value="Family A G protein-coupled receptor-like"/>
    <property type="match status" value="1"/>
</dbReference>
<comment type="subcellular location">
    <subcellularLocation>
        <location evidence="1">Membrane</location>
        <topology evidence="1">Multi-pass membrane protein</topology>
    </subcellularLocation>
</comment>
<protein>
    <submittedName>
        <fullName evidence="13">Uncharacterized protein</fullName>
    </submittedName>
</protein>
<dbReference type="GO" id="GO:0005216">
    <property type="term" value="F:monoatomic ion channel activity"/>
    <property type="evidence" value="ECO:0007669"/>
    <property type="project" value="InterPro"/>
</dbReference>
<feature type="transmembrane region" description="Helical" evidence="12">
    <location>
        <begin position="164"/>
        <end position="183"/>
    </location>
</feature>
<dbReference type="GO" id="GO:0016020">
    <property type="term" value="C:membrane"/>
    <property type="evidence" value="ECO:0007669"/>
    <property type="project" value="UniProtKB-SubCell"/>
</dbReference>
<keyword evidence="5 12" id="KW-0812">Transmembrane</keyword>
<feature type="region of interest" description="Disordered" evidence="11">
    <location>
        <begin position="1"/>
        <end position="24"/>
    </location>
</feature>